<protein>
    <recommendedName>
        <fullName evidence="2">Type II secretion system protein E</fullName>
    </recommendedName>
</protein>
<evidence type="ECO:0000313" key="1">
    <source>
        <dbReference type="EMBL" id="KUG15117.1"/>
    </source>
</evidence>
<organism evidence="1">
    <name type="scientific">hydrocarbon metagenome</name>
    <dbReference type="NCBI Taxonomy" id="938273"/>
    <lineage>
        <taxon>unclassified sequences</taxon>
        <taxon>metagenomes</taxon>
        <taxon>ecological metagenomes</taxon>
    </lineage>
</organism>
<sequence>MAVRISLTTDNEMMELVDRYAKEHGVDRNRALLELIEGGLSRSDGGQPVNLNHKRAFEEYRDIKQAVDGMQLSLKELSEEVKLIHHIIDVEWGLEMRPVPYQSRRWWEFWKSQ</sequence>
<dbReference type="AlphaFoldDB" id="A0A0W8F2T1"/>
<dbReference type="EMBL" id="LNQE01001586">
    <property type="protein sequence ID" value="KUG15117.1"/>
    <property type="molecule type" value="Genomic_DNA"/>
</dbReference>
<reference evidence="1" key="1">
    <citation type="journal article" date="2015" name="Proc. Natl. Acad. Sci. U.S.A.">
        <title>Networks of energetic and metabolic interactions define dynamics in microbial communities.</title>
        <authorList>
            <person name="Embree M."/>
            <person name="Liu J.K."/>
            <person name="Al-Bassam M.M."/>
            <person name="Zengler K."/>
        </authorList>
    </citation>
    <scope>NUCLEOTIDE SEQUENCE</scope>
</reference>
<comment type="caution">
    <text evidence="1">The sequence shown here is derived from an EMBL/GenBank/DDBJ whole genome shotgun (WGS) entry which is preliminary data.</text>
</comment>
<accession>A0A0W8F2T1</accession>
<name>A0A0W8F2T1_9ZZZZ</name>
<gene>
    <name evidence="1" type="ORF">ASZ90_015241</name>
</gene>
<evidence type="ECO:0008006" key="2">
    <source>
        <dbReference type="Google" id="ProtNLM"/>
    </source>
</evidence>
<proteinExistence type="predicted"/>